<evidence type="ECO:0000313" key="1">
    <source>
        <dbReference type="EMBL" id="GGK45381.1"/>
    </source>
</evidence>
<dbReference type="AlphaFoldDB" id="A0A917QD50"/>
<organism evidence="1 2">
    <name type="scientific">Streptomyces flaveus</name>
    <dbReference type="NCBI Taxonomy" id="66370"/>
    <lineage>
        <taxon>Bacteria</taxon>
        <taxon>Bacillati</taxon>
        <taxon>Actinomycetota</taxon>
        <taxon>Actinomycetes</taxon>
        <taxon>Kitasatosporales</taxon>
        <taxon>Streptomycetaceae</taxon>
        <taxon>Streptomyces</taxon>
        <taxon>Streptomyces aurantiacus group</taxon>
    </lineage>
</organism>
<gene>
    <name evidence="1" type="ORF">GCM10010094_01360</name>
</gene>
<accession>A0A917QD50</accession>
<name>A0A917QD50_9ACTN</name>
<sequence length="177" mass="20106">MSDQPRHLPDRPSLRYLKIEAKRRLSAGEFTTLHEAQLAIAREHGLPSWTALKERIEAENPASHALTQVRWVMSRFAAAGTPRWTPPDEEELRRHFDDRYLSLVPPDWVTGLFSTVAERLREGLADVQAEPLYLRARIADLRIEAATEAEPPHRLSSLQMYPAREVGADVPKPPTSD</sequence>
<keyword evidence="2" id="KW-1185">Reference proteome</keyword>
<proteinExistence type="predicted"/>
<evidence type="ECO:0000313" key="2">
    <source>
        <dbReference type="Proteomes" id="UP000637788"/>
    </source>
</evidence>
<reference evidence="1" key="2">
    <citation type="submission" date="2020-09" db="EMBL/GenBank/DDBJ databases">
        <authorList>
            <person name="Sun Q."/>
            <person name="Ohkuma M."/>
        </authorList>
    </citation>
    <scope>NUCLEOTIDE SEQUENCE</scope>
    <source>
        <strain evidence="1">JCM 3035</strain>
    </source>
</reference>
<reference evidence="1" key="1">
    <citation type="journal article" date="2014" name="Int. J. Syst. Evol. Microbiol.">
        <title>Complete genome sequence of Corynebacterium casei LMG S-19264T (=DSM 44701T), isolated from a smear-ripened cheese.</title>
        <authorList>
            <consortium name="US DOE Joint Genome Institute (JGI-PGF)"/>
            <person name="Walter F."/>
            <person name="Albersmeier A."/>
            <person name="Kalinowski J."/>
            <person name="Ruckert C."/>
        </authorList>
    </citation>
    <scope>NUCLEOTIDE SEQUENCE</scope>
    <source>
        <strain evidence="1">JCM 3035</strain>
    </source>
</reference>
<dbReference type="EMBL" id="BMPQ01000001">
    <property type="protein sequence ID" value="GGK45381.1"/>
    <property type="molecule type" value="Genomic_DNA"/>
</dbReference>
<protein>
    <submittedName>
        <fullName evidence="1">Uncharacterized protein</fullName>
    </submittedName>
</protein>
<comment type="caution">
    <text evidence="1">The sequence shown here is derived from an EMBL/GenBank/DDBJ whole genome shotgun (WGS) entry which is preliminary data.</text>
</comment>
<dbReference type="Proteomes" id="UP000637788">
    <property type="component" value="Unassembled WGS sequence"/>
</dbReference>